<comment type="subcellular location">
    <subcellularLocation>
        <location evidence="1">Nucleus</location>
    </subcellularLocation>
</comment>
<dbReference type="CDD" id="cd18186">
    <property type="entry name" value="BTB_POZ_ZBTB_KLHL-like"/>
    <property type="match status" value="1"/>
</dbReference>
<dbReference type="PANTHER" id="PTHR46105">
    <property type="entry name" value="AGAP004733-PA"/>
    <property type="match status" value="1"/>
</dbReference>
<evidence type="ECO:0000256" key="10">
    <source>
        <dbReference type="PROSITE-ProRule" id="PRU00042"/>
    </source>
</evidence>
<evidence type="ECO:0000313" key="15">
    <source>
        <dbReference type="Proteomes" id="UP000494165"/>
    </source>
</evidence>
<dbReference type="InterPro" id="IPR013087">
    <property type="entry name" value="Znf_C2H2_type"/>
</dbReference>
<reference evidence="14 15" key="1">
    <citation type="submission" date="2020-04" db="EMBL/GenBank/DDBJ databases">
        <authorList>
            <person name="Alioto T."/>
            <person name="Alioto T."/>
            <person name="Gomez Garrido J."/>
        </authorList>
    </citation>
    <scope>NUCLEOTIDE SEQUENCE [LARGE SCALE GENOMIC DNA]</scope>
</reference>
<evidence type="ECO:0000256" key="8">
    <source>
        <dbReference type="ARBA" id="ARBA00023163"/>
    </source>
</evidence>
<evidence type="ECO:0000256" key="1">
    <source>
        <dbReference type="ARBA" id="ARBA00004123"/>
    </source>
</evidence>
<name>A0A8S1C033_9INSE</name>
<accession>A0A8S1C033</accession>
<dbReference type="SMART" id="SM00355">
    <property type="entry name" value="ZnF_C2H2"/>
    <property type="match status" value="2"/>
</dbReference>
<evidence type="ECO:0000256" key="11">
    <source>
        <dbReference type="SAM" id="MobiDB-lite"/>
    </source>
</evidence>
<evidence type="ECO:0000256" key="6">
    <source>
        <dbReference type="ARBA" id="ARBA00023015"/>
    </source>
</evidence>
<feature type="domain" description="BTB" evidence="12">
    <location>
        <begin position="34"/>
        <end position="101"/>
    </location>
</feature>
<evidence type="ECO:0000256" key="5">
    <source>
        <dbReference type="ARBA" id="ARBA00022833"/>
    </source>
</evidence>
<dbReference type="Gene3D" id="3.30.710.10">
    <property type="entry name" value="Potassium Channel Kv1.1, Chain A"/>
    <property type="match status" value="1"/>
</dbReference>
<sequence length="389" mass="44276">MSLHPRKSLLFQRKKMEYSVQQWLSGVQKAFPAADIVLVVGPEERHFAAHRTLLSNNSGYLKTMLASLLPETQTLHLPNISADAFDVLLTFIYSGYLNVHQHNIYSVLSMAHVLQMPQALDVCREFLVKMEQYEMACKRTAALTFVFKPVATHKPLPCMMKKSDTIRLGRNVILRSSESLFKSVNKVAAEKQPKPQKTLQISVEAIKDDDGKSGRVILDVACCDGPVRFHRVLNDKYGTENVACSEKAADSEEESTEEENNSMDQPDENSTDDMGKQRTSSKDGESVYKCIYCNHTFKSQYCYQKHTRRHINPVTYDVLKLTANLKDNSAPRNKLLDMNVQYYPCKSCGSKFPSYYFVHKHRKMCHAEQEEDSNGKTEPQAKTPTFKPN</sequence>
<protein>
    <recommendedName>
        <fullName evidence="16">BTB domain-containing protein</fullName>
    </recommendedName>
</protein>
<keyword evidence="15" id="KW-1185">Reference proteome</keyword>
<keyword evidence="6" id="KW-0805">Transcription regulation</keyword>
<feature type="region of interest" description="Disordered" evidence="11">
    <location>
        <begin position="243"/>
        <end position="281"/>
    </location>
</feature>
<dbReference type="InterPro" id="IPR011333">
    <property type="entry name" value="SKP1/BTB/POZ_sf"/>
</dbReference>
<dbReference type="GO" id="GO:0005634">
    <property type="term" value="C:nucleus"/>
    <property type="evidence" value="ECO:0007669"/>
    <property type="project" value="UniProtKB-SubCell"/>
</dbReference>
<organism evidence="14 15">
    <name type="scientific">Cloeon dipterum</name>
    <dbReference type="NCBI Taxonomy" id="197152"/>
    <lineage>
        <taxon>Eukaryota</taxon>
        <taxon>Metazoa</taxon>
        <taxon>Ecdysozoa</taxon>
        <taxon>Arthropoda</taxon>
        <taxon>Hexapoda</taxon>
        <taxon>Insecta</taxon>
        <taxon>Pterygota</taxon>
        <taxon>Palaeoptera</taxon>
        <taxon>Ephemeroptera</taxon>
        <taxon>Pisciforma</taxon>
        <taxon>Baetidae</taxon>
        <taxon>Cloeon</taxon>
    </lineage>
</organism>
<comment type="caution">
    <text evidence="14">The sequence shown here is derived from an EMBL/GenBank/DDBJ whole genome shotgun (WGS) entry which is preliminary data.</text>
</comment>
<evidence type="ECO:0000256" key="3">
    <source>
        <dbReference type="ARBA" id="ARBA00022737"/>
    </source>
</evidence>
<dbReference type="EMBL" id="CADEPI010000008">
    <property type="protein sequence ID" value="CAB3362402.1"/>
    <property type="molecule type" value="Genomic_DNA"/>
</dbReference>
<dbReference type="Pfam" id="PF00651">
    <property type="entry name" value="BTB"/>
    <property type="match status" value="1"/>
</dbReference>
<keyword evidence="9" id="KW-0539">Nucleus</keyword>
<keyword evidence="3" id="KW-0677">Repeat</keyword>
<dbReference type="OrthoDB" id="4845755at2759"/>
<dbReference type="SUPFAM" id="SSF54695">
    <property type="entry name" value="POZ domain"/>
    <property type="match status" value="1"/>
</dbReference>
<evidence type="ECO:0000259" key="13">
    <source>
        <dbReference type="PROSITE" id="PS50157"/>
    </source>
</evidence>
<dbReference type="InterPro" id="IPR050457">
    <property type="entry name" value="ZnFinger_BTB_dom_contain"/>
</dbReference>
<dbReference type="PROSITE" id="PS50157">
    <property type="entry name" value="ZINC_FINGER_C2H2_2"/>
    <property type="match status" value="2"/>
</dbReference>
<keyword evidence="5" id="KW-0862">Zinc</keyword>
<evidence type="ECO:0000256" key="7">
    <source>
        <dbReference type="ARBA" id="ARBA00023125"/>
    </source>
</evidence>
<dbReference type="PROSITE" id="PS50097">
    <property type="entry name" value="BTB"/>
    <property type="match status" value="1"/>
</dbReference>
<feature type="region of interest" description="Disordered" evidence="11">
    <location>
        <begin position="368"/>
        <end position="389"/>
    </location>
</feature>
<keyword evidence="8" id="KW-0804">Transcription</keyword>
<dbReference type="GO" id="GO:0000978">
    <property type="term" value="F:RNA polymerase II cis-regulatory region sequence-specific DNA binding"/>
    <property type="evidence" value="ECO:0007669"/>
    <property type="project" value="TreeGrafter"/>
</dbReference>
<evidence type="ECO:0000259" key="12">
    <source>
        <dbReference type="PROSITE" id="PS50097"/>
    </source>
</evidence>
<feature type="domain" description="C2H2-type" evidence="13">
    <location>
        <begin position="288"/>
        <end position="315"/>
    </location>
</feature>
<feature type="domain" description="C2H2-type" evidence="13">
    <location>
        <begin position="343"/>
        <end position="371"/>
    </location>
</feature>
<evidence type="ECO:0000313" key="14">
    <source>
        <dbReference type="EMBL" id="CAB3362402.1"/>
    </source>
</evidence>
<evidence type="ECO:0000256" key="9">
    <source>
        <dbReference type="ARBA" id="ARBA00023242"/>
    </source>
</evidence>
<feature type="compositionally biased region" description="Polar residues" evidence="11">
    <location>
        <begin position="376"/>
        <end position="389"/>
    </location>
</feature>
<dbReference type="Proteomes" id="UP000494165">
    <property type="component" value="Unassembled WGS sequence"/>
</dbReference>
<keyword evidence="2" id="KW-0479">Metal-binding</keyword>
<evidence type="ECO:0008006" key="16">
    <source>
        <dbReference type="Google" id="ProtNLM"/>
    </source>
</evidence>
<dbReference type="Gene3D" id="3.30.160.60">
    <property type="entry name" value="Classic Zinc Finger"/>
    <property type="match status" value="1"/>
</dbReference>
<keyword evidence="4 10" id="KW-0863">Zinc-finger</keyword>
<feature type="compositionally biased region" description="Acidic residues" evidence="11">
    <location>
        <begin position="251"/>
        <end position="271"/>
    </location>
</feature>
<proteinExistence type="predicted"/>
<dbReference type="InterPro" id="IPR000210">
    <property type="entry name" value="BTB/POZ_dom"/>
</dbReference>
<dbReference type="AlphaFoldDB" id="A0A8S1C033"/>
<dbReference type="PANTHER" id="PTHR46105:SF5">
    <property type="entry name" value="ZINC FINGER AND BTB DOMAIN-CONTAINING PROTEIN 44 ISOFORM X1"/>
    <property type="match status" value="1"/>
</dbReference>
<dbReference type="GO" id="GO:0008270">
    <property type="term" value="F:zinc ion binding"/>
    <property type="evidence" value="ECO:0007669"/>
    <property type="project" value="UniProtKB-KW"/>
</dbReference>
<keyword evidence="7" id="KW-0238">DNA-binding</keyword>
<gene>
    <name evidence="14" type="ORF">CLODIP_2_CD05007</name>
</gene>
<dbReference type="SMART" id="SM00225">
    <property type="entry name" value="BTB"/>
    <property type="match status" value="1"/>
</dbReference>
<dbReference type="GO" id="GO:0000981">
    <property type="term" value="F:DNA-binding transcription factor activity, RNA polymerase II-specific"/>
    <property type="evidence" value="ECO:0007669"/>
    <property type="project" value="TreeGrafter"/>
</dbReference>
<evidence type="ECO:0000256" key="2">
    <source>
        <dbReference type="ARBA" id="ARBA00022723"/>
    </source>
</evidence>
<dbReference type="PROSITE" id="PS00028">
    <property type="entry name" value="ZINC_FINGER_C2H2_1"/>
    <property type="match status" value="2"/>
</dbReference>
<evidence type="ECO:0000256" key="4">
    <source>
        <dbReference type="ARBA" id="ARBA00022771"/>
    </source>
</evidence>